<name>A0A3R7H4X2_9STRA</name>
<evidence type="ECO:0000313" key="2">
    <source>
        <dbReference type="EMBL" id="RLN55268.1"/>
    </source>
</evidence>
<dbReference type="AlphaFoldDB" id="A0A3R7H4X2"/>
<protein>
    <submittedName>
        <fullName evidence="2">Uncharacterized protein</fullName>
    </submittedName>
</protein>
<accession>A0A3R7H4X2</accession>
<dbReference type="Proteomes" id="UP000284657">
    <property type="component" value="Unassembled WGS sequence"/>
</dbReference>
<reference evidence="2 3" key="1">
    <citation type="submission" date="2018-07" db="EMBL/GenBank/DDBJ databases">
        <title>Genome sequencing of oomycete isolates from Chile give support for New Zealand origin for Phytophthora kernoviae and make available the first Nothophytophthora sp. genome.</title>
        <authorList>
            <person name="Studholme D.J."/>
            <person name="Sanfuentes E."/>
            <person name="Panda P."/>
            <person name="Hill R."/>
            <person name="Sambles C."/>
            <person name="Grant M."/>
            <person name="Williams N.M."/>
            <person name="Mcdougal R.L."/>
        </authorList>
    </citation>
    <scope>NUCLEOTIDE SEQUENCE [LARGE SCALE GENOMIC DNA]</scope>
    <source>
        <strain evidence="2">Chile7</strain>
    </source>
</reference>
<feature type="transmembrane region" description="Helical" evidence="1">
    <location>
        <begin position="183"/>
        <end position="207"/>
    </location>
</feature>
<keyword evidence="1" id="KW-0472">Membrane</keyword>
<proteinExistence type="predicted"/>
<feature type="transmembrane region" description="Helical" evidence="1">
    <location>
        <begin position="12"/>
        <end position="34"/>
    </location>
</feature>
<feature type="transmembrane region" description="Helical" evidence="1">
    <location>
        <begin position="147"/>
        <end position="171"/>
    </location>
</feature>
<evidence type="ECO:0000313" key="3">
    <source>
        <dbReference type="Proteomes" id="UP000284657"/>
    </source>
</evidence>
<evidence type="ECO:0000256" key="1">
    <source>
        <dbReference type="SAM" id="Phobius"/>
    </source>
</evidence>
<keyword evidence="1" id="KW-0812">Transmembrane</keyword>
<feature type="transmembrane region" description="Helical" evidence="1">
    <location>
        <begin position="222"/>
        <end position="242"/>
    </location>
</feature>
<comment type="caution">
    <text evidence="2">The sequence shown here is derived from an EMBL/GenBank/DDBJ whole genome shotgun (WGS) entry which is preliminary data.</text>
</comment>
<gene>
    <name evidence="2" type="ORF">BBJ29_008404</name>
</gene>
<organism evidence="2 3">
    <name type="scientific">Phytophthora kernoviae</name>
    <dbReference type="NCBI Taxonomy" id="325452"/>
    <lineage>
        <taxon>Eukaryota</taxon>
        <taxon>Sar</taxon>
        <taxon>Stramenopiles</taxon>
        <taxon>Oomycota</taxon>
        <taxon>Peronosporomycetes</taxon>
        <taxon>Peronosporales</taxon>
        <taxon>Peronosporaceae</taxon>
        <taxon>Phytophthora</taxon>
    </lineage>
</organism>
<sequence>EHVTMAITKFGYGAIAMATIGTLYNVIALVMPMWTVNKTVNSALTSEVTSTNFKAGLMGFCVDSELTNSSTTLDHCFYYKFGSTYDDLSVLNDKIWSTYGESGICSAYSDAGDVSDATQLEYATVLATAAGMNAEQFDKFLDKSCGLLGTATMSFCGMSMSNGLMAIITFIATMTCCKGNKKWVGASYFFPCVSAVAAVLTFVLWIVQAKPLGEDDDTSLKTSFFLMIVAMLHYPLAAYMLWKHLELDGGKPGASNA</sequence>
<dbReference type="EMBL" id="MBAD02001383">
    <property type="protein sequence ID" value="RLN55268.1"/>
    <property type="molecule type" value="Genomic_DNA"/>
</dbReference>
<feature type="non-terminal residue" evidence="2">
    <location>
        <position position="1"/>
    </location>
</feature>
<keyword evidence="1" id="KW-1133">Transmembrane helix</keyword>